<feature type="compositionally biased region" description="Polar residues" evidence="1">
    <location>
        <begin position="182"/>
        <end position="200"/>
    </location>
</feature>
<dbReference type="GO" id="GO:0010972">
    <property type="term" value="P:negative regulation of G2/M transition of mitotic cell cycle"/>
    <property type="evidence" value="ECO:0007669"/>
    <property type="project" value="TreeGrafter"/>
</dbReference>
<evidence type="ECO:0000256" key="1">
    <source>
        <dbReference type="SAM" id="MobiDB-lite"/>
    </source>
</evidence>
<dbReference type="Gene3D" id="1.25.40.10">
    <property type="entry name" value="Tetratricopeptide repeat domain"/>
    <property type="match status" value="1"/>
</dbReference>
<dbReference type="PANTHER" id="PTHR43628">
    <property type="entry name" value="ACTIVATOR OF C KINASE PROTEIN 1-RELATED"/>
    <property type="match status" value="1"/>
</dbReference>
<dbReference type="Proteomes" id="UP000696485">
    <property type="component" value="Unassembled WGS sequence"/>
</dbReference>
<dbReference type="EMBL" id="JAAAUY010000222">
    <property type="protein sequence ID" value="KAF9333083.1"/>
    <property type="molecule type" value="Genomic_DNA"/>
</dbReference>
<dbReference type="InterPro" id="IPR052945">
    <property type="entry name" value="Mitotic_Regulator"/>
</dbReference>
<dbReference type="InterPro" id="IPR011990">
    <property type="entry name" value="TPR-like_helical_dom_sf"/>
</dbReference>
<accession>A0A9P5SLU5</accession>
<organism evidence="2 3">
    <name type="scientific">Podila minutissima</name>
    <dbReference type="NCBI Taxonomy" id="64525"/>
    <lineage>
        <taxon>Eukaryota</taxon>
        <taxon>Fungi</taxon>
        <taxon>Fungi incertae sedis</taxon>
        <taxon>Mucoromycota</taxon>
        <taxon>Mortierellomycotina</taxon>
        <taxon>Mortierellomycetes</taxon>
        <taxon>Mortierellales</taxon>
        <taxon>Mortierellaceae</taxon>
        <taxon>Podila</taxon>
    </lineage>
</organism>
<keyword evidence="3" id="KW-1185">Reference proteome</keyword>
<feature type="compositionally biased region" description="Basic residues" evidence="1">
    <location>
        <begin position="275"/>
        <end position="295"/>
    </location>
</feature>
<comment type="caution">
    <text evidence="2">The sequence shown here is derived from an EMBL/GenBank/DDBJ whole genome shotgun (WGS) entry which is preliminary data.</text>
</comment>
<dbReference type="PANTHER" id="PTHR43628:SF1">
    <property type="entry name" value="CHITIN SYNTHASE REGULATORY FACTOR 2-RELATED"/>
    <property type="match status" value="1"/>
</dbReference>
<dbReference type="AlphaFoldDB" id="A0A9P5SLU5"/>
<dbReference type="Pfam" id="PF08238">
    <property type="entry name" value="Sel1"/>
    <property type="match status" value="2"/>
</dbReference>
<sequence length="295" mass="32062">MGEIKELNPSTGNLQFPVSNYAQKHPPSMSSSSSSQKLPRALQRMGTMDRKSAMLTARKELVMALYELGMSFLKGWGVTRDKVVAFSYFKLAADLGDADSQNETAQCFLDGIGTDKNSFEAARYYRMAAAQGAAQMGNSWIFKPKYDEYCANAASQAEAESAARKNRPAGGAMQDKPLKSPVSPTSLFGTSPPSTSNRHSLSLALHRILPSRSSQEPPPVPTVNNGAAAPGRGLMQHSPAGELITSSQLELKVKQAEALTHTTVIPELMEEPQGKKKHRWSLWPHGSRHRSSSTD</sequence>
<proteinExistence type="predicted"/>
<reference evidence="2" key="1">
    <citation type="journal article" date="2020" name="Fungal Divers.">
        <title>Resolving the Mortierellaceae phylogeny through synthesis of multi-gene phylogenetics and phylogenomics.</title>
        <authorList>
            <person name="Vandepol N."/>
            <person name="Liber J."/>
            <person name="Desiro A."/>
            <person name="Na H."/>
            <person name="Kennedy M."/>
            <person name="Barry K."/>
            <person name="Grigoriev I.V."/>
            <person name="Miller A.N."/>
            <person name="O'Donnell K."/>
            <person name="Stajich J.E."/>
            <person name="Bonito G."/>
        </authorList>
    </citation>
    <scope>NUCLEOTIDE SEQUENCE</scope>
    <source>
        <strain evidence="2">NVP1</strain>
    </source>
</reference>
<dbReference type="SUPFAM" id="SSF81901">
    <property type="entry name" value="HCP-like"/>
    <property type="match status" value="1"/>
</dbReference>
<protein>
    <recommendedName>
        <fullName evidence="4">HCP-like protein</fullName>
    </recommendedName>
</protein>
<evidence type="ECO:0000313" key="2">
    <source>
        <dbReference type="EMBL" id="KAF9333083.1"/>
    </source>
</evidence>
<name>A0A9P5SLU5_9FUNG</name>
<feature type="compositionally biased region" description="Polar residues" evidence="1">
    <location>
        <begin position="8"/>
        <end position="22"/>
    </location>
</feature>
<dbReference type="InterPro" id="IPR006597">
    <property type="entry name" value="Sel1-like"/>
</dbReference>
<feature type="region of interest" description="Disordered" evidence="1">
    <location>
        <begin position="161"/>
        <end position="238"/>
    </location>
</feature>
<feature type="region of interest" description="Disordered" evidence="1">
    <location>
        <begin position="264"/>
        <end position="295"/>
    </location>
</feature>
<evidence type="ECO:0000313" key="3">
    <source>
        <dbReference type="Proteomes" id="UP000696485"/>
    </source>
</evidence>
<gene>
    <name evidence="2" type="ORF">BG006_004019</name>
</gene>
<dbReference type="GO" id="GO:0032153">
    <property type="term" value="C:cell division site"/>
    <property type="evidence" value="ECO:0007669"/>
    <property type="project" value="TreeGrafter"/>
</dbReference>
<evidence type="ECO:0008006" key="4">
    <source>
        <dbReference type="Google" id="ProtNLM"/>
    </source>
</evidence>
<feature type="region of interest" description="Disordered" evidence="1">
    <location>
        <begin position="1"/>
        <end position="43"/>
    </location>
</feature>
<dbReference type="SMART" id="SM00671">
    <property type="entry name" value="SEL1"/>
    <property type="match status" value="2"/>
</dbReference>